<keyword evidence="4" id="KW-0804">Transcription</keyword>
<reference evidence="7" key="1">
    <citation type="journal article" date="2019" name="BMC Genomics">
        <title>A new reference genome for Sorghum bicolor reveals high levels of sequence similarity between sweet and grain genotypes: implications for the genetics of sugar metabolism.</title>
        <authorList>
            <person name="Cooper E.A."/>
            <person name="Brenton Z.W."/>
            <person name="Flinn B.S."/>
            <person name="Jenkins J."/>
            <person name="Shu S."/>
            <person name="Flowers D."/>
            <person name="Luo F."/>
            <person name="Wang Y."/>
            <person name="Xia P."/>
            <person name="Barry K."/>
            <person name="Daum C."/>
            <person name="Lipzen A."/>
            <person name="Yoshinaga Y."/>
            <person name="Schmutz J."/>
            <person name="Saski C."/>
            <person name="Vermerris W."/>
            <person name="Kresovich S."/>
        </authorList>
    </citation>
    <scope>NUCLEOTIDE SEQUENCE</scope>
</reference>
<evidence type="ECO:0000256" key="3">
    <source>
        <dbReference type="ARBA" id="ARBA00023125"/>
    </source>
</evidence>
<dbReference type="GO" id="GO:0003677">
    <property type="term" value="F:DNA binding"/>
    <property type="evidence" value="ECO:0007669"/>
    <property type="project" value="UniProtKB-KW"/>
</dbReference>
<evidence type="ECO:0000256" key="5">
    <source>
        <dbReference type="ARBA" id="ARBA00023242"/>
    </source>
</evidence>
<name>A0A921RZF7_SORBI</name>
<dbReference type="InterPro" id="IPR003340">
    <property type="entry name" value="B3_DNA-bd"/>
</dbReference>
<dbReference type="PANTHER" id="PTHR31391">
    <property type="entry name" value="B3 DOMAIN-CONTAINING PROTEIN OS11G0197600-RELATED"/>
    <property type="match status" value="1"/>
</dbReference>
<dbReference type="AlphaFoldDB" id="A0A921RZF7"/>
<evidence type="ECO:0000313" key="7">
    <source>
        <dbReference type="EMBL" id="KAG0548524.1"/>
    </source>
</evidence>
<keyword evidence="2" id="KW-0805">Transcription regulation</keyword>
<dbReference type="InterPro" id="IPR044837">
    <property type="entry name" value="REM16-like"/>
</dbReference>
<reference evidence="7" key="2">
    <citation type="submission" date="2020-10" db="EMBL/GenBank/DDBJ databases">
        <authorList>
            <person name="Cooper E.A."/>
            <person name="Brenton Z.W."/>
            <person name="Flinn B.S."/>
            <person name="Jenkins J."/>
            <person name="Shu S."/>
            <person name="Flowers D."/>
            <person name="Luo F."/>
            <person name="Wang Y."/>
            <person name="Xia P."/>
            <person name="Barry K."/>
            <person name="Daum C."/>
            <person name="Lipzen A."/>
            <person name="Yoshinaga Y."/>
            <person name="Schmutz J."/>
            <person name="Saski C."/>
            <person name="Vermerris W."/>
            <person name="Kresovich S."/>
        </authorList>
    </citation>
    <scope>NUCLEOTIDE SEQUENCE</scope>
</reference>
<comment type="caution">
    <text evidence="7">The sequence shown here is derived from an EMBL/GenBank/DDBJ whole genome shotgun (WGS) entry which is preliminary data.</text>
</comment>
<comment type="subcellular location">
    <subcellularLocation>
        <location evidence="1">Nucleus</location>
    </subcellularLocation>
</comment>
<keyword evidence="5" id="KW-0539">Nucleus</keyword>
<dbReference type="GO" id="GO:0005634">
    <property type="term" value="C:nucleus"/>
    <property type="evidence" value="ECO:0007669"/>
    <property type="project" value="UniProtKB-SubCell"/>
</dbReference>
<dbReference type="EMBL" id="CM027680">
    <property type="protein sequence ID" value="KAG0548524.1"/>
    <property type="molecule type" value="Genomic_DNA"/>
</dbReference>
<dbReference type="Gene3D" id="2.40.330.10">
    <property type="entry name" value="DNA-binding pseudobarrel domain"/>
    <property type="match status" value="1"/>
</dbReference>
<accession>A0A921RZF7</accession>
<proteinExistence type="predicted"/>
<dbReference type="CDD" id="cd10017">
    <property type="entry name" value="B3_DNA"/>
    <property type="match status" value="1"/>
</dbReference>
<evidence type="ECO:0000259" key="6">
    <source>
        <dbReference type="PROSITE" id="PS50863"/>
    </source>
</evidence>
<dbReference type="Pfam" id="PF02362">
    <property type="entry name" value="B3"/>
    <property type="match status" value="1"/>
</dbReference>
<dbReference type="OrthoDB" id="676899at2759"/>
<protein>
    <recommendedName>
        <fullName evidence="6">TF-B3 domain-containing protein</fullName>
    </recommendedName>
</protein>
<gene>
    <name evidence="7" type="ORF">BDA96_01G173900</name>
</gene>
<evidence type="ECO:0000313" key="8">
    <source>
        <dbReference type="Proteomes" id="UP000807115"/>
    </source>
</evidence>
<evidence type="ECO:0000256" key="1">
    <source>
        <dbReference type="ARBA" id="ARBA00004123"/>
    </source>
</evidence>
<dbReference type="SMART" id="SM01019">
    <property type="entry name" value="B3"/>
    <property type="match status" value="1"/>
</dbReference>
<dbReference type="PANTHER" id="PTHR31391:SF23">
    <property type="entry name" value="B3 DOMAIN-CONTAINING PROTEIN OS03G0619800"/>
    <property type="match status" value="1"/>
</dbReference>
<dbReference type="SUPFAM" id="SSF101936">
    <property type="entry name" value="DNA-binding pseudobarrel domain"/>
    <property type="match status" value="1"/>
</dbReference>
<sequence length="152" mass="17394">MNGILHESLESKDSGSPSQPLYFLPSKSSLSKSQKKIVEERVQAIKSEVPIYVAIMRQFSLGISRKPVLELGSRYATAVNLPNGEQAVVLWCGRNIWKASMVTYRQRHYLCGGWHKFVRDNDLSLGDICLFELKRNERELTMMVHIIPMKEL</sequence>
<evidence type="ECO:0000256" key="4">
    <source>
        <dbReference type="ARBA" id="ARBA00023163"/>
    </source>
</evidence>
<feature type="domain" description="TF-B3" evidence="6">
    <location>
        <begin position="97"/>
        <end position="150"/>
    </location>
</feature>
<keyword evidence="3" id="KW-0238">DNA-binding</keyword>
<dbReference type="InterPro" id="IPR015300">
    <property type="entry name" value="DNA-bd_pseudobarrel_sf"/>
</dbReference>
<organism evidence="7 8">
    <name type="scientific">Sorghum bicolor</name>
    <name type="common">Sorghum</name>
    <name type="synonym">Sorghum vulgare</name>
    <dbReference type="NCBI Taxonomy" id="4558"/>
    <lineage>
        <taxon>Eukaryota</taxon>
        <taxon>Viridiplantae</taxon>
        <taxon>Streptophyta</taxon>
        <taxon>Embryophyta</taxon>
        <taxon>Tracheophyta</taxon>
        <taxon>Spermatophyta</taxon>
        <taxon>Magnoliopsida</taxon>
        <taxon>Liliopsida</taxon>
        <taxon>Poales</taxon>
        <taxon>Poaceae</taxon>
        <taxon>PACMAD clade</taxon>
        <taxon>Panicoideae</taxon>
        <taxon>Andropogonodae</taxon>
        <taxon>Andropogoneae</taxon>
        <taxon>Sorghinae</taxon>
        <taxon>Sorghum</taxon>
    </lineage>
</organism>
<dbReference type="Proteomes" id="UP000807115">
    <property type="component" value="Chromosome 1"/>
</dbReference>
<dbReference type="PROSITE" id="PS50863">
    <property type="entry name" value="B3"/>
    <property type="match status" value="1"/>
</dbReference>
<evidence type="ECO:0000256" key="2">
    <source>
        <dbReference type="ARBA" id="ARBA00023015"/>
    </source>
</evidence>